<comment type="caution">
    <text evidence="1">The sequence shown here is derived from an EMBL/GenBank/DDBJ whole genome shotgun (WGS) entry which is preliminary data.</text>
</comment>
<keyword evidence="2" id="KW-1185">Reference proteome</keyword>
<dbReference type="EMBL" id="JALJOU010000055">
    <property type="protein sequence ID" value="KAK9827708.1"/>
    <property type="molecule type" value="Genomic_DNA"/>
</dbReference>
<evidence type="ECO:0000313" key="1">
    <source>
        <dbReference type="EMBL" id="KAK9827708.1"/>
    </source>
</evidence>
<dbReference type="AlphaFoldDB" id="A0AAW1R2H9"/>
<accession>A0AAW1R2H9</accession>
<dbReference type="Proteomes" id="UP001445335">
    <property type="component" value="Unassembled WGS sequence"/>
</dbReference>
<sequence>MRRQGSRLTPAADAWAGWAAWVRPLLLLGGEKDGQMRFTRAMPWAAESALAAAKFGTRHAAAYKPFILAPGVNHAQFAEDSPRNVARGDIASPLPDAEATARIAEVVALFLDAHLGAGAEVPEETPAAGDLLDRAVATAAWVSPFSAALGRGDLAQLWEAVRAGEGSAGASGPVYQPGAGVGLPGNVLAHSYGGELMDEGAASRAFFAHPGEVAAAEAEAIAAQRAALRSLPAAAMERVDIVASVCTDIPSFLHSQPMLTALAGGRVRLHVRCYLWREGLLLDAGQFGRPQAAPHYWLKMRGAPVVGMALGLTEKELAACEGSPLQAAQLHEEFLTWALEAVPERAATEYGAAERQLRFEPDRDVTSSSGAQGWVERERIELRDDPAACATCVTSPCLKTRVAAHASYSRGMGLFSGSVYLKVMSRAAMIEWIMLDGLRDPLFAEQGAQPQ</sequence>
<proteinExistence type="predicted"/>
<reference evidence="1 2" key="1">
    <citation type="journal article" date="2024" name="Nat. Commun.">
        <title>Phylogenomics reveals the evolutionary origins of lichenization in chlorophyte algae.</title>
        <authorList>
            <person name="Puginier C."/>
            <person name="Libourel C."/>
            <person name="Otte J."/>
            <person name="Skaloud P."/>
            <person name="Haon M."/>
            <person name="Grisel S."/>
            <person name="Petersen M."/>
            <person name="Berrin J.G."/>
            <person name="Delaux P.M."/>
            <person name="Dal Grande F."/>
            <person name="Keller J."/>
        </authorList>
    </citation>
    <scope>NUCLEOTIDE SEQUENCE [LARGE SCALE GENOMIC DNA]</scope>
    <source>
        <strain evidence="1 2">SAG 245.80</strain>
    </source>
</reference>
<evidence type="ECO:0000313" key="2">
    <source>
        <dbReference type="Proteomes" id="UP001445335"/>
    </source>
</evidence>
<organism evidence="1 2">
    <name type="scientific">Elliptochloris bilobata</name>
    <dbReference type="NCBI Taxonomy" id="381761"/>
    <lineage>
        <taxon>Eukaryota</taxon>
        <taxon>Viridiplantae</taxon>
        <taxon>Chlorophyta</taxon>
        <taxon>core chlorophytes</taxon>
        <taxon>Trebouxiophyceae</taxon>
        <taxon>Trebouxiophyceae incertae sedis</taxon>
        <taxon>Elliptochloris clade</taxon>
        <taxon>Elliptochloris</taxon>
    </lineage>
</organism>
<protein>
    <submittedName>
        <fullName evidence="1">Uncharacterized protein</fullName>
    </submittedName>
</protein>
<gene>
    <name evidence="1" type="ORF">WJX81_003245</name>
</gene>
<name>A0AAW1R2H9_9CHLO</name>